<comment type="caution">
    <text evidence="4">The sequence shown here is derived from an EMBL/GenBank/DDBJ whole genome shotgun (WGS) entry which is preliminary data.</text>
</comment>
<reference evidence="4 5" key="1">
    <citation type="journal article" date="2013" name="Curr. Biol.">
        <title>The Genome of the Foraminiferan Reticulomyxa filosa.</title>
        <authorList>
            <person name="Glockner G."/>
            <person name="Hulsmann N."/>
            <person name="Schleicher M."/>
            <person name="Noegel A.A."/>
            <person name="Eichinger L."/>
            <person name="Gallinger C."/>
            <person name="Pawlowski J."/>
            <person name="Sierra R."/>
            <person name="Euteneuer U."/>
            <person name="Pillet L."/>
            <person name="Moustafa A."/>
            <person name="Platzer M."/>
            <person name="Groth M."/>
            <person name="Szafranski K."/>
            <person name="Schliwa M."/>
        </authorList>
    </citation>
    <scope>NUCLEOTIDE SEQUENCE [LARGE SCALE GENOMIC DNA]</scope>
</reference>
<dbReference type="CDD" id="cd04794">
    <property type="entry name" value="euk_LANCL"/>
    <property type="match status" value="1"/>
</dbReference>
<dbReference type="SUPFAM" id="SSF158745">
    <property type="entry name" value="LanC-like"/>
    <property type="match status" value="1"/>
</dbReference>
<dbReference type="Gene3D" id="1.50.10.10">
    <property type="match status" value="1"/>
</dbReference>
<feature type="binding site" evidence="2">
    <location>
        <position position="163"/>
    </location>
    <ligand>
        <name>Zn(2+)</name>
        <dbReference type="ChEBI" id="CHEBI:29105"/>
    </ligand>
</feature>
<dbReference type="AlphaFoldDB" id="X6NSM8"/>
<dbReference type="GO" id="GO:0005975">
    <property type="term" value="P:carbohydrate metabolic process"/>
    <property type="evidence" value="ECO:0007669"/>
    <property type="project" value="InterPro"/>
</dbReference>
<comment type="similarity">
    <text evidence="1">Belongs to the LanC-like protein family.</text>
</comment>
<keyword evidence="3" id="KW-0472">Membrane</keyword>
<keyword evidence="2" id="KW-0479">Metal-binding</keyword>
<keyword evidence="3" id="KW-0812">Transmembrane</keyword>
<dbReference type="GO" id="GO:0046872">
    <property type="term" value="F:metal ion binding"/>
    <property type="evidence" value="ECO:0007669"/>
    <property type="project" value="UniProtKB-KW"/>
</dbReference>
<feature type="binding site" evidence="2">
    <location>
        <position position="111"/>
    </location>
    <ligand>
        <name>Zn(2+)</name>
        <dbReference type="ChEBI" id="CHEBI:29105"/>
    </ligand>
</feature>
<keyword evidence="2" id="KW-0862">Zinc</keyword>
<dbReference type="SMART" id="SM01260">
    <property type="entry name" value="LANC_like"/>
    <property type="match status" value="1"/>
</dbReference>
<dbReference type="OrthoDB" id="10257263at2759"/>
<dbReference type="PANTHER" id="PTHR12736:SF7">
    <property type="entry name" value="LANC-LIKE PROTEIN 3"/>
    <property type="match status" value="1"/>
</dbReference>
<gene>
    <name evidence="4" type="ORF">RFI_08126</name>
</gene>
<evidence type="ECO:0000256" key="1">
    <source>
        <dbReference type="ARBA" id="ARBA00007179"/>
    </source>
</evidence>
<dbReference type="InterPro" id="IPR007822">
    <property type="entry name" value="LANC-like"/>
</dbReference>
<organism evidence="4 5">
    <name type="scientific">Reticulomyxa filosa</name>
    <dbReference type="NCBI Taxonomy" id="46433"/>
    <lineage>
        <taxon>Eukaryota</taxon>
        <taxon>Sar</taxon>
        <taxon>Rhizaria</taxon>
        <taxon>Retaria</taxon>
        <taxon>Foraminifera</taxon>
        <taxon>Monothalamids</taxon>
        <taxon>Reticulomyxidae</taxon>
        <taxon>Reticulomyxa</taxon>
    </lineage>
</organism>
<dbReference type="GO" id="GO:0005886">
    <property type="term" value="C:plasma membrane"/>
    <property type="evidence" value="ECO:0007669"/>
    <property type="project" value="TreeGrafter"/>
</dbReference>
<dbReference type="PRINTS" id="PR01950">
    <property type="entry name" value="LANCSUPER"/>
</dbReference>
<dbReference type="Proteomes" id="UP000023152">
    <property type="component" value="Unassembled WGS sequence"/>
</dbReference>
<feature type="non-terminal residue" evidence="4">
    <location>
        <position position="1"/>
    </location>
</feature>
<dbReference type="GO" id="GO:0031179">
    <property type="term" value="P:peptide modification"/>
    <property type="evidence" value="ECO:0007669"/>
    <property type="project" value="InterPro"/>
</dbReference>
<sequence>KKKKKPLMDSEEVINVAENVISKGSTFAKSINSKFLWMWSWYNTMYLGGAHGVSGILYSILCIPALTKKYNRELLSMIETCKSQCQMKSGNYMTKLSKNKKQEEDALVHWCHGAPAFVSLYAKAFQVLSHSNEKFAASTTTYAEECNKVVWERGILRKGPGLCHGVGGNGYAFLCMYRSFHHNLKYLYQSFCFASFLLNTDQLQDFYATPDNPLSLFEGKIGGGIFVFDTIFAPLTSRFPCFE</sequence>
<evidence type="ECO:0000256" key="3">
    <source>
        <dbReference type="SAM" id="Phobius"/>
    </source>
</evidence>
<accession>X6NSM8</accession>
<name>X6NSM8_RETFI</name>
<evidence type="ECO:0000313" key="5">
    <source>
        <dbReference type="Proteomes" id="UP000023152"/>
    </source>
</evidence>
<keyword evidence="3" id="KW-1133">Transmembrane helix</keyword>
<dbReference type="PRINTS" id="PR01951">
    <property type="entry name" value="LANCEUKARYTE"/>
</dbReference>
<dbReference type="InterPro" id="IPR020464">
    <property type="entry name" value="LanC-like_prot_euk"/>
</dbReference>
<proteinExistence type="inferred from homology"/>
<keyword evidence="5" id="KW-1185">Reference proteome</keyword>
<dbReference type="Pfam" id="PF05147">
    <property type="entry name" value="LANC_like"/>
    <property type="match status" value="1"/>
</dbReference>
<protein>
    <submittedName>
        <fullName evidence="4">Uncharacterized protein</fullName>
    </submittedName>
</protein>
<evidence type="ECO:0000256" key="2">
    <source>
        <dbReference type="PIRSR" id="PIRSR607822-1"/>
    </source>
</evidence>
<dbReference type="OMA" id="KQVGICH"/>
<dbReference type="EMBL" id="ASPP01006321">
    <property type="protein sequence ID" value="ETO29001.1"/>
    <property type="molecule type" value="Genomic_DNA"/>
</dbReference>
<dbReference type="InterPro" id="IPR012341">
    <property type="entry name" value="6hp_glycosidase-like_sf"/>
</dbReference>
<dbReference type="PANTHER" id="PTHR12736">
    <property type="entry name" value="LANC-LIKE PROTEIN"/>
    <property type="match status" value="1"/>
</dbReference>
<feature type="binding site" evidence="2">
    <location>
        <position position="164"/>
    </location>
    <ligand>
        <name>Zn(2+)</name>
        <dbReference type="ChEBI" id="CHEBI:29105"/>
    </ligand>
</feature>
<evidence type="ECO:0000313" key="4">
    <source>
        <dbReference type="EMBL" id="ETO29001.1"/>
    </source>
</evidence>
<feature type="transmembrane region" description="Helical" evidence="3">
    <location>
        <begin position="45"/>
        <end position="67"/>
    </location>
</feature>